<gene>
    <name evidence="1" type="primary">P0024C06.132</name>
</gene>
<dbReference type="AlphaFoldDB" id="Q69LB2"/>
<protein>
    <submittedName>
        <fullName evidence="1">Uncharacterized protein</fullName>
    </submittedName>
</protein>
<evidence type="ECO:0000313" key="1">
    <source>
        <dbReference type="EMBL" id="BAD31291.1"/>
    </source>
</evidence>
<proteinExistence type="predicted"/>
<organism evidence="1">
    <name type="scientific">Oryza sativa subsp. japonica</name>
    <name type="common">Rice</name>
    <dbReference type="NCBI Taxonomy" id="39947"/>
    <lineage>
        <taxon>Eukaryota</taxon>
        <taxon>Viridiplantae</taxon>
        <taxon>Streptophyta</taxon>
        <taxon>Embryophyta</taxon>
        <taxon>Tracheophyta</taxon>
        <taxon>Spermatophyta</taxon>
        <taxon>Magnoliopsida</taxon>
        <taxon>Liliopsida</taxon>
        <taxon>Poales</taxon>
        <taxon>Poaceae</taxon>
        <taxon>BOP clade</taxon>
        <taxon>Oryzoideae</taxon>
        <taxon>Oryzeae</taxon>
        <taxon>Oryzinae</taxon>
        <taxon>Oryza</taxon>
        <taxon>Oryza sativa</taxon>
    </lineage>
</organism>
<dbReference type="EMBL" id="AP005305">
    <property type="protein sequence ID" value="BAD31291.1"/>
    <property type="molecule type" value="Genomic_DNA"/>
</dbReference>
<sequence length="59" mass="6047">MAAMAVLTGARRGVNSGGGGVDGTARMTANATASTARLKTSESRLRQSSLLWILSIVPE</sequence>
<reference evidence="1" key="1">
    <citation type="journal article" date="2004" name="Plant Cell">
        <title>Composition and structure of the centromeric region of rice chromosome 8.</title>
        <authorList>
            <person name="Wu J."/>
            <person name="Yamagata H."/>
            <person name="Hayashi-Tsugane M."/>
            <person name="Hijishita S."/>
            <person name="Fujisawa M."/>
            <person name="Shibata M."/>
            <person name="Itoh Y."/>
            <person name="Nakamura M."/>
            <person name="Sakaguchi M."/>
            <person name="Yoshihara R."/>
            <person name="Kobayashi H."/>
            <person name="Itoh K."/>
            <person name="Karasawa W."/>
            <person name="Yamamoto M."/>
            <person name="Saji S."/>
            <person name="Katagiri S."/>
            <person name="Kanamori H."/>
            <person name="Namiki N."/>
            <person name="Katayose Y."/>
            <person name="Matsumoto T."/>
            <person name="Sasaki T."/>
        </authorList>
    </citation>
    <scope>NUCLEOTIDE SEQUENCE</scope>
</reference>
<accession>Q69LB2</accession>
<name>Q69LB2_ORYSJ</name>